<proteinExistence type="predicted"/>
<keyword evidence="4" id="KW-0677">Repeat</keyword>
<evidence type="ECO:0000256" key="7">
    <source>
        <dbReference type="ARBA" id="ARBA00023136"/>
    </source>
</evidence>
<evidence type="ECO:0000256" key="4">
    <source>
        <dbReference type="ARBA" id="ARBA00022737"/>
    </source>
</evidence>
<comment type="subcellular location">
    <subcellularLocation>
        <location evidence="1">Membrane</location>
    </subcellularLocation>
</comment>
<evidence type="ECO:0000256" key="5">
    <source>
        <dbReference type="ARBA" id="ARBA00022889"/>
    </source>
</evidence>
<feature type="domain" description="Fibronectin type-III" evidence="12">
    <location>
        <begin position="871"/>
        <end position="968"/>
    </location>
</feature>
<name>A0A7R9FXL9_TIMSH</name>
<feature type="domain" description="Ig-like" evidence="11">
    <location>
        <begin position="1647"/>
        <end position="1729"/>
    </location>
</feature>
<evidence type="ECO:0000256" key="2">
    <source>
        <dbReference type="ARBA" id="ARBA00022692"/>
    </source>
</evidence>
<dbReference type="InterPro" id="IPR013783">
    <property type="entry name" value="Ig-like_fold"/>
</dbReference>
<evidence type="ECO:0000313" key="13">
    <source>
        <dbReference type="EMBL" id="CAD7258222.1"/>
    </source>
</evidence>
<evidence type="ECO:0000256" key="6">
    <source>
        <dbReference type="ARBA" id="ARBA00022989"/>
    </source>
</evidence>
<evidence type="ECO:0000256" key="8">
    <source>
        <dbReference type="ARBA" id="ARBA00023157"/>
    </source>
</evidence>
<dbReference type="SMART" id="SM00409">
    <property type="entry name" value="IG"/>
    <property type="match status" value="2"/>
</dbReference>
<sequence>MIISVPDSQFTFIIAREDCLPTNPPPPPRSLPNPNTSAQEIPVTPPLTKIVPPMFEVKSTQATVRRGASQTLQCQAHGDGPMSIVWQREDMRLPAQLKPSCKTCYVPLYSESPLIPHSCEPLRLATFPEEPPSHKDKQEIFRLFGRYDVKETTIKGGFLSELHISNTVKSDSGTFNCIAKNPFGRSERTVHLQVQDAPGRPQDLRVLDCGSRRVKLAWLDPTDDRSPILQYIVQYQQESPSLLSAHFTSIELTVPVWRRQVVRIHLSANWQTMAAGTELFATISGLQPATHYKFRVVAENELGAGEPSENIVVRTEGEAPTGEPQSLSVTAIASDQLRVSWTAPVQNLWNGEILGYYVGYREHGKIITQHKATLDGHLNDDQQAASVPPALLSLVCSLLHGYASEENVTKATQPALTISQLIVFIHSENIPKGNIIRHKKSHEPPVQLYVCLSIFGRTRNNTIIESMHKRGLSISPNRIMEITASLAHLEIKRAQEEGVLCPSNLLHGLFVIGAYDNMDHNYSSTTSESYYHGKAISIFQIPGEGEVGEPRNFATSISCVDQSNRKVTELPDSYNVVKTVTLPPKKPPVPIASEITCSQMSTSKFGSDRSLSSLPPTKEALRQHCLRSAYQAEQVWGRACSVIDNVPGPEGWECTRAAGEWVPVWSSLPSIWAACRELDQTSVEEKFRLDVQLLALEELVIPDEDPHRLSTRVFNVGFPIEAGVYCDAKRLRSSFSFVRGCVGHTLPSVDGWSSSSQGLARFLGEVDNGCCVCHLLGRRSVRYRWCGVSPMSLCDLTVWRSLFRLFILGRAGGYNFTTVSAKSSGSGAALLTGLKKYRKYGVVVQAFNEKGPGPTSNEVIAQTLEDVPTAPALEIKCLAQSPQSLSVSWQPPPQIFQNGIIQGYKVYYENMNEWPTGHIEAETKVTSEINTELHGLQKYSNYSIQVWAYTQIGDGVKSNPIFCVTDEDGKMELEGEGLYVGSDSVSVKLLIRAIVHCDGNTSAVRPEPGLLAFPWLSDVVLAESSNNGVVFYLTGLFVEFATSLLEDFLKSRTTGGSVFSTWRVTSFLVIGGGSSITRSARYTPTALFTVLVNSSSWGSELALNWSSRDSAMASALASPWYSNPLLPWMTVVPAFPFVPLRCLVTFHTLASPAKVFATYSFQLLIFRALAFLRTRALSLLYSARCLGSRRVMVTVHFFRGVYLHVQRNCIRQYPPILVPVTPGDLPPKVRQSWVCLQGYPSEDWEMIHQDDIQNIGKIPVIGWVERRLVSRQDCVVLDCCLASQCPTCLIGHATVPTRMLLRTNTAVPPPRRAGLSLRYISYPQNRIFFCSDSEVPSALVPEAPDNIKVVAGSTNSLVVGWLTPSRPNGRITSYTVYQRTLEGGREKDSNKRRLPPTQTHYEVHDLLKGEAHEFWVTAFTRIGEGQSTPVVYATVTTRGLGSEPHALPAQVISFDDLGLSSPNSGVWYVAETGSHCHANFCNAGRVVPKSPPLRAAPVYNTSSLYVTTLPKNYGPQDDLRVESEAHATEQELQANESSDVETTEPTTEPMPKKRKGLVVDLSTGLEIAEILRHWHVVEGYLGVLQDFVNLGVGELAHSGPLLSPSAFHQTEVEGLLAQRTHPLLLTQRWTAGVACARAYYLLTISVPAAIISFGHTMSVRRRGSVQMPCLAVGIPLPERHWFNVEGIHLSGDPFTIQSDGTLHIIEVQRQHQGNYTCSISNANGSDQITYFLRVLEESPRKDFKLYYTQAQRSFIVKLPIPIETGTFSPDVGPSPRVLFRVLRHPKKPVPALPFPPVLGYLRNKTSTGTGWREVLAPPSGHPITRKSGAQSPNNRLHKLSFLMPQDFHYSPKLGCRPLSTILETDCLELPRGNLEEVP</sequence>
<dbReference type="Gene3D" id="2.60.40.10">
    <property type="entry name" value="Immunoglobulins"/>
    <property type="match status" value="7"/>
</dbReference>
<dbReference type="FunFam" id="2.60.40.10:FF:000093">
    <property type="entry name" value="Down syndrome cell adhesion molecule, isoform B"/>
    <property type="match status" value="1"/>
</dbReference>
<feature type="region of interest" description="Disordered" evidence="10">
    <location>
        <begin position="18"/>
        <end position="37"/>
    </location>
</feature>
<dbReference type="EMBL" id="OC000749">
    <property type="protein sequence ID" value="CAD7258222.1"/>
    <property type="molecule type" value="Genomic_DNA"/>
</dbReference>
<gene>
    <name evidence="13" type="ORF">TSIB3V08_LOCUS2461</name>
</gene>
<evidence type="ECO:0000259" key="12">
    <source>
        <dbReference type="PROSITE" id="PS50853"/>
    </source>
</evidence>
<keyword evidence="7" id="KW-0472">Membrane</keyword>
<dbReference type="SMART" id="SM00408">
    <property type="entry name" value="IGc2"/>
    <property type="match status" value="2"/>
</dbReference>
<evidence type="ECO:0000259" key="11">
    <source>
        <dbReference type="PROSITE" id="PS50835"/>
    </source>
</evidence>
<keyword evidence="9" id="KW-0393">Immunoglobulin domain</keyword>
<protein>
    <recommendedName>
        <fullName evidence="14">Down syndrome cell adhesion molecule-like protein Dscam2</fullName>
    </recommendedName>
</protein>
<keyword evidence="3" id="KW-0732">Signal</keyword>
<evidence type="ECO:0000256" key="1">
    <source>
        <dbReference type="ARBA" id="ARBA00004370"/>
    </source>
</evidence>
<dbReference type="PANTHER" id="PTHR44170:SF56">
    <property type="entry name" value="FIBRONECTIN TYPE-III DOMAIN-CONTAINING PROTEIN"/>
    <property type="match status" value="1"/>
</dbReference>
<feature type="domain" description="Ig-like" evidence="11">
    <location>
        <begin position="52"/>
        <end position="195"/>
    </location>
</feature>
<dbReference type="Pfam" id="PF13927">
    <property type="entry name" value="Ig_3"/>
    <property type="match status" value="1"/>
</dbReference>
<dbReference type="Pfam" id="PF00041">
    <property type="entry name" value="fn3"/>
    <property type="match status" value="4"/>
</dbReference>
<organism evidence="13">
    <name type="scientific">Timema shepardi</name>
    <name type="common">Walking stick</name>
    <dbReference type="NCBI Taxonomy" id="629360"/>
    <lineage>
        <taxon>Eukaryota</taxon>
        <taxon>Metazoa</taxon>
        <taxon>Ecdysozoa</taxon>
        <taxon>Arthropoda</taxon>
        <taxon>Hexapoda</taxon>
        <taxon>Insecta</taxon>
        <taxon>Pterygota</taxon>
        <taxon>Neoptera</taxon>
        <taxon>Polyneoptera</taxon>
        <taxon>Phasmatodea</taxon>
        <taxon>Timematodea</taxon>
        <taxon>Timematoidea</taxon>
        <taxon>Timematidae</taxon>
        <taxon>Timema</taxon>
    </lineage>
</organism>
<dbReference type="InterPro" id="IPR036179">
    <property type="entry name" value="Ig-like_dom_sf"/>
</dbReference>
<dbReference type="PROSITE" id="PS50835">
    <property type="entry name" value="IG_LIKE"/>
    <property type="match status" value="2"/>
</dbReference>
<dbReference type="SMART" id="SM00060">
    <property type="entry name" value="FN3"/>
    <property type="match status" value="5"/>
</dbReference>
<dbReference type="PROSITE" id="PS50853">
    <property type="entry name" value="FN3"/>
    <property type="match status" value="4"/>
</dbReference>
<feature type="domain" description="Fibronectin type-III" evidence="12">
    <location>
        <begin position="1343"/>
        <end position="1440"/>
    </location>
</feature>
<feature type="region of interest" description="Disordered" evidence="10">
    <location>
        <begin position="1523"/>
        <end position="1555"/>
    </location>
</feature>
<keyword evidence="2" id="KW-0812">Transmembrane</keyword>
<evidence type="ECO:0000256" key="10">
    <source>
        <dbReference type="SAM" id="MobiDB-lite"/>
    </source>
</evidence>
<evidence type="ECO:0000256" key="9">
    <source>
        <dbReference type="ARBA" id="ARBA00023319"/>
    </source>
</evidence>
<keyword evidence="8" id="KW-1015">Disulfide bond</keyword>
<dbReference type="SUPFAM" id="SSF48726">
    <property type="entry name" value="Immunoglobulin"/>
    <property type="match status" value="2"/>
</dbReference>
<evidence type="ECO:0008006" key="14">
    <source>
        <dbReference type="Google" id="ProtNLM"/>
    </source>
</evidence>
<dbReference type="InterPro" id="IPR003961">
    <property type="entry name" value="FN3_dom"/>
</dbReference>
<dbReference type="InterPro" id="IPR003598">
    <property type="entry name" value="Ig_sub2"/>
</dbReference>
<feature type="domain" description="Fibronectin type-III" evidence="12">
    <location>
        <begin position="200"/>
        <end position="318"/>
    </location>
</feature>
<keyword evidence="5" id="KW-0130">Cell adhesion</keyword>
<dbReference type="InterPro" id="IPR036116">
    <property type="entry name" value="FN3_sf"/>
</dbReference>
<dbReference type="InterPro" id="IPR007110">
    <property type="entry name" value="Ig-like_dom"/>
</dbReference>
<dbReference type="PANTHER" id="PTHR44170">
    <property type="entry name" value="PROTEIN SIDEKICK"/>
    <property type="match status" value="1"/>
</dbReference>
<accession>A0A7R9FXL9</accession>
<feature type="domain" description="Fibronectin type-III" evidence="12">
    <location>
        <begin position="323"/>
        <end position="415"/>
    </location>
</feature>
<dbReference type="SUPFAM" id="SSF49265">
    <property type="entry name" value="Fibronectin type III"/>
    <property type="match status" value="3"/>
</dbReference>
<dbReference type="GO" id="GO:0048731">
    <property type="term" value="P:system development"/>
    <property type="evidence" value="ECO:0007669"/>
    <property type="project" value="UniProtKB-ARBA"/>
</dbReference>
<dbReference type="InterPro" id="IPR003599">
    <property type="entry name" value="Ig_sub"/>
</dbReference>
<dbReference type="GO" id="GO:0016020">
    <property type="term" value="C:membrane"/>
    <property type="evidence" value="ECO:0007669"/>
    <property type="project" value="UniProtKB-SubCell"/>
</dbReference>
<keyword evidence="6" id="KW-1133">Transmembrane helix</keyword>
<dbReference type="CDD" id="cd00063">
    <property type="entry name" value="FN3"/>
    <property type="match status" value="5"/>
</dbReference>
<evidence type="ECO:0000256" key="3">
    <source>
        <dbReference type="ARBA" id="ARBA00022729"/>
    </source>
</evidence>
<feature type="compositionally biased region" description="Pro residues" evidence="10">
    <location>
        <begin position="22"/>
        <end position="31"/>
    </location>
</feature>
<dbReference type="GO" id="GO:0098609">
    <property type="term" value="P:cell-cell adhesion"/>
    <property type="evidence" value="ECO:0007669"/>
    <property type="project" value="TreeGrafter"/>
</dbReference>
<reference evidence="13" key="1">
    <citation type="submission" date="2020-11" db="EMBL/GenBank/DDBJ databases">
        <authorList>
            <person name="Tran Van P."/>
        </authorList>
    </citation>
    <scope>NUCLEOTIDE SEQUENCE</scope>
</reference>